<evidence type="ECO:0000256" key="5">
    <source>
        <dbReference type="ARBA" id="ARBA00023136"/>
    </source>
</evidence>
<evidence type="ECO:0000313" key="7">
    <source>
        <dbReference type="EMBL" id="AZZ51500.1"/>
    </source>
</evidence>
<dbReference type="EMBL" id="CP028137">
    <property type="protein sequence ID" value="AZZ51500.1"/>
    <property type="molecule type" value="Genomic_DNA"/>
</dbReference>
<keyword evidence="4 6" id="KW-1133">Transmembrane helix</keyword>
<evidence type="ECO:0000256" key="4">
    <source>
        <dbReference type="ARBA" id="ARBA00022989"/>
    </source>
</evidence>
<name>A0A3T0SYU1_9MICO</name>
<feature type="transmembrane region" description="Helical" evidence="6">
    <location>
        <begin position="22"/>
        <end position="47"/>
    </location>
</feature>
<gene>
    <name evidence="7" type="ORF">C1I64_05200</name>
</gene>
<feature type="transmembrane region" description="Helical" evidence="6">
    <location>
        <begin position="237"/>
        <end position="262"/>
    </location>
</feature>
<dbReference type="InterPro" id="IPR003339">
    <property type="entry name" value="ABC/ECF_trnsptr_transmembrane"/>
</dbReference>
<accession>A0A3T0SYU1</accession>
<protein>
    <submittedName>
        <fullName evidence="7">ABC transporter</fullName>
    </submittedName>
</protein>
<keyword evidence="5 6" id="KW-0472">Membrane</keyword>
<sequence length="265" mass="27201">MTLLDAIPARGRIARANPVAKLVASLVIAVVLILTVDVVSAATALALELLVLPFVGLRPGDLVRRTAPVWIAAPLAGITTVLYGRDSGAVLGQFLFVSVTEGSVALGAAIALRVLAIGLPSVVLIATTDPTDLADGLAQILRLPARFVLGGLAGMRLVGLLTDDWRTLAMARRARGVADGRGPIAALKSLGARSFSLLVLAIRRGSRLATAMEAKGFGSDTPRTWARESRLGAFDGLLMLGGAAIAAVAVTAAVLTGAWSFVLNG</sequence>
<reference evidence="7 8" key="1">
    <citation type="submission" date="2018-03" db="EMBL/GenBank/DDBJ databases">
        <title>Bacteriophage NCPPB3778 and a type I-E CRISPR drive the evolution of the US Biological Select Agent, Rathayibacter toxicus.</title>
        <authorList>
            <person name="Davis E.W.II."/>
            <person name="Tabima J.F."/>
            <person name="Weisberg A.J."/>
            <person name="Dantas Lopes L."/>
            <person name="Wiseman M.S."/>
            <person name="Wiseman M.S."/>
            <person name="Pupko T."/>
            <person name="Belcher M.S."/>
            <person name="Sechler A.J."/>
            <person name="Tancos M.A."/>
            <person name="Schroeder B.K."/>
            <person name="Murray T.D."/>
            <person name="Luster D.G."/>
            <person name="Schneider W.L."/>
            <person name="Rogers E."/>
            <person name="Andreote F.D."/>
            <person name="Grunwald N.J."/>
            <person name="Putnam M.L."/>
            <person name="Chang J.H."/>
        </authorList>
    </citation>
    <scope>NUCLEOTIDE SEQUENCE [LARGE SCALE GENOMIC DNA]</scope>
    <source>
        <strain evidence="7 8">DSM 15932</strain>
    </source>
</reference>
<dbReference type="CDD" id="cd16914">
    <property type="entry name" value="EcfT"/>
    <property type="match status" value="1"/>
</dbReference>
<dbReference type="RefSeq" id="WP_127886441.1">
    <property type="nucleotide sequence ID" value="NZ_CP028137.1"/>
</dbReference>
<evidence type="ECO:0000256" key="1">
    <source>
        <dbReference type="ARBA" id="ARBA00004141"/>
    </source>
</evidence>
<dbReference type="PANTHER" id="PTHR34857">
    <property type="entry name" value="SLL0384 PROTEIN"/>
    <property type="match status" value="1"/>
</dbReference>
<dbReference type="GO" id="GO:0005886">
    <property type="term" value="C:plasma membrane"/>
    <property type="evidence" value="ECO:0007669"/>
    <property type="project" value="UniProtKB-ARBA"/>
</dbReference>
<evidence type="ECO:0000256" key="3">
    <source>
        <dbReference type="ARBA" id="ARBA00022692"/>
    </source>
</evidence>
<dbReference type="PANTHER" id="PTHR34857:SF2">
    <property type="entry name" value="SLL0384 PROTEIN"/>
    <property type="match status" value="1"/>
</dbReference>
<comment type="subcellular location">
    <subcellularLocation>
        <location evidence="1">Membrane</location>
        <topology evidence="1">Multi-pass membrane protein</topology>
    </subcellularLocation>
</comment>
<dbReference type="KEGG" id="rfs:C1I64_05200"/>
<dbReference type="Pfam" id="PF02361">
    <property type="entry name" value="CbiQ"/>
    <property type="match status" value="1"/>
</dbReference>
<evidence type="ECO:0000313" key="8">
    <source>
        <dbReference type="Proteomes" id="UP000285317"/>
    </source>
</evidence>
<keyword evidence="2" id="KW-1003">Cell membrane</keyword>
<keyword evidence="3 6" id="KW-0812">Transmembrane</keyword>
<dbReference type="InterPro" id="IPR051611">
    <property type="entry name" value="ECF_transporter_component"/>
</dbReference>
<dbReference type="AlphaFoldDB" id="A0A3T0SYU1"/>
<evidence type="ECO:0000256" key="2">
    <source>
        <dbReference type="ARBA" id="ARBA00022475"/>
    </source>
</evidence>
<evidence type="ECO:0000256" key="6">
    <source>
        <dbReference type="SAM" id="Phobius"/>
    </source>
</evidence>
<dbReference type="Proteomes" id="UP000285317">
    <property type="component" value="Chromosome"/>
</dbReference>
<proteinExistence type="predicted"/>
<organism evidence="7 8">
    <name type="scientific">Rathayibacter festucae DSM 15932</name>
    <dbReference type="NCBI Taxonomy" id="1328866"/>
    <lineage>
        <taxon>Bacteria</taxon>
        <taxon>Bacillati</taxon>
        <taxon>Actinomycetota</taxon>
        <taxon>Actinomycetes</taxon>
        <taxon>Micrococcales</taxon>
        <taxon>Microbacteriaceae</taxon>
        <taxon>Rathayibacter</taxon>
    </lineage>
</organism>
<feature type="transmembrane region" description="Helical" evidence="6">
    <location>
        <begin position="104"/>
        <end position="127"/>
    </location>
</feature>